<dbReference type="GO" id="GO:0006313">
    <property type="term" value="P:DNA transposition"/>
    <property type="evidence" value="ECO:0007669"/>
    <property type="project" value="InterPro"/>
</dbReference>
<dbReference type="PANTHER" id="PTHR37936">
    <property type="entry name" value="TRANSPOSASE INSC FOR INSERTION ELEMENT IS2A-RELATED"/>
    <property type="match status" value="1"/>
</dbReference>
<proteinExistence type="predicted"/>
<dbReference type="PANTHER" id="PTHR37936:SF3">
    <property type="entry name" value="TRANSPOSASE INSC FOR INSERTION ELEMENT IS2A-RELATED"/>
    <property type="match status" value="1"/>
</dbReference>
<reference evidence="2" key="1">
    <citation type="submission" date="2017-02" db="EMBL/GenBank/DDBJ databases">
        <authorList>
            <person name="Varghese N."/>
            <person name="Submissions S."/>
        </authorList>
    </citation>
    <scope>NUCLEOTIDE SEQUENCE [LARGE SCALE GENOMIC DNA]</scope>
    <source>
        <strain evidence="2">R11H</strain>
    </source>
</reference>
<protein>
    <submittedName>
        <fullName evidence="1">Transposase</fullName>
    </submittedName>
</protein>
<dbReference type="Pfam" id="PF01527">
    <property type="entry name" value="HTH_Tnp_1"/>
    <property type="match status" value="1"/>
</dbReference>
<dbReference type="OrthoDB" id="7476756at2"/>
<keyword evidence="2" id="KW-1185">Reference proteome</keyword>
<dbReference type="EMBL" id="FUYP01000013">
    <property type="protein sequence ID" value="SKB67695.1"/>
    <property type="molecule type" value="Genomic_DNA"/>
</dbReference>
<evidence type="ECO:0000313" key="1">
    <source>
        <dbReference type="EMBL" id="SKB67695.1"/>
    </source>
</evidence>
<dbReference type="AlphaFoldDB" id="A0A1T5D7N9"/>
<sequence length="106" mass="11729">MTDSNPRSYVHAEVLGGVQRRRRWTPEEKLRMVEETFLPGNSVSRVARMHGVAPNQLFGWRRQAASGALTATAVWRCNALRRAKPDHCAAGVSNRIVSSSRASSTP</sequence>
<accession>A0A1T5D7N9</accession>
<evidence type="ECO:0000313" key="2">
    <source>
        <dbReference type="Proteomes" id="UP000190044"/>
    </source>
</evidence>
<dbReference type="Proteomes" id="UP000190044">
    <property type="component" value="Unassembled WGS sequence"/>
</dbReference>
<dbReference type="GO" id="GO:0043565">
    <property type="term" value="F:sequence-specific DNA binding"/>
    <property type="evidence" value="ECO:0007669"/>
    <property type="project" value="InterPro"/>
</dbReference>
<dbReference type="SUPFAM" id="SSF48295">
    <property type="entry name" value="TrpR-like"/>
    <property type="match status" value="1"/>
</dbReference>
<dbReference type="InterPro" id="IPR002514">
    <property type="entry name" value="Transposase_8"/>
</dbReference>
<dbReference type="InterPro" id="IPR010921">
    <property type="entry name" value="Trp_repressor/repl_initiator"/>
</dbReference>
<dbReference type="GO" id="GO:0004803">
    <property type="term" value="F:transposase activity"/>
    <property type="evidence" value="ECO:0007669"/>
    <property type="project" value="InterPro"/>
</dbReference>
<name>A0A1T5D7N9_9SPHN</name>
<organism evidence="1 2">
    <name type="scientific">Sphingopyxis flava</name>
    <dbReference type="NCBI Taxonomy" id="1507287"/>
    <lineage>
        <taxon>Bacteria</taxon>
        <taxon>Pseudomonadati</taxon>
        <taxon>Pseudomonadota</taxon>
        <taxon>Alphaproteobacteria</taxon>
        <taxon>Sphingomonadales</taxon>
        <taxon>Sphingomonadaceae</taxon>
        <taxon>Sphingopyxis</taxon>
    </lineage>
</organism>
<gene>
    <name evidence="1" type="ORF">SAMN06295937_101350</name>
</gene>